<reference evidence="2 3" key="1">
    <citation type="journal article" date="2012" name="PLoS Pathog.">
        <title>Comparative pathogenomics reveals horizontally acquired novel virulence genes in fungi infecting cereal hosts.</title>
        <authorList>
            <person name="Gardiner D.M."/>
            <person name="McDonald M.C."/>
            <person name="Covarelli L."/>
            <person name="Solomon P.S."/>
            <person name="Rusu A.G."/>
            <person name="Marshall M."/>
            <person name="Kazan K."/>
            <person name="Chakraborty S."/>
            <person name="McDonald B.A."/>
            <person name="Manners J.M."/>
        </authorList>
    </citation>
    <scope>NUCLEOTIDE SEQUENCE [LARGE SCALE GENOMIC DNA]</scope>
    <source>
        <strain evidence="2 3">CS3096</strain>
    </source>
</reference>
<organism evidence="2 3">
    <name type="scientific">Fusarium pseudograminearum (strain CS3096)</name>
    <name type="common">Wheat and barley crown-rot fungus</name>
    <dbReference type="NCBI Taxonomy" id="1028729"/>
    <lineage>
        <taxon>Eukaryota</taxon>
        <taxon>Fungi</taxon>
        <taxon>Dikarya</taxon>
        <taxon>Ascomycota</taxon>
        <taxon>Pezizomycotina</taxon>
        <taxon>Sordariomycetes</taxon>
        <taxon>Hypocreomycetidae</taxon>
        <taxon>Hypocreales</taxon>
        <taxon>Nectriaceae</taxon>
        <taxon>Fusarium</taxon>
    </lineage>
</organism>
<keyword evidence="3" id="KW-1185">Reference proteome</keyword>
<comment type="caution">
    <text evidence="2">The sequence shown here is derived from an EMBL/GenBank/DDBJ whole genome shotgun (WGS) entry which is preliminary data.</text>
</comment>
<feature type="compositionally biased region" description="Low complexity" evidence="1">
    <location>
        <begin position="1"/>
        <end position="11"/>
    </location>
</feature>
<feature type="region of interest" description="Disordered" evidence="1">
    <location>
        <begin position="1"/>
        <end position="42"/>
    </location>
</feature>
<dbReference type="EMBL" id="AFNW01000102">
    <property type="protein sequence ID" value="EKJ74858.1"/>
    <property type="molecule type" value="Genomic_DNA"/>
</dbReference>
<evidence type="ECO:0000256" key="1">
    <source>
        <dbReference type="SAM" id="MobiDB-lite"/>
    </source>
</evidence>
<dbReference type="AlphaFoldDB" id="K3VMJ0"/>
<gene>
    <name evidence="2" type="ORF">FPSE_04894</name>
</gene>
<sequence length="72" mass="8426">MSDQQQQQQRHQLWRQKQQKQQQQHATQKARPFEAPGLTDEHHRPQWLDCGGLMFLAMVLKIGPVPGAAWKL</sequence>
<protein>
    <submittedName>
        <fullName evidence="2">Uncharacterized protein</fullName>
    </submittedName>
</protein>
<dbReference type="KEGG" id="fpu:FPSE_04894"/>
<dbReference type="RefSeq" id="XP_009256287.1">
    <property type="nucleotide sequence ID" value="XM_009258012.1"/>
</dbReference>
<dbReference type="Proteomes" id="UP000007978">
    <property type="component" value="Chromosome 3"/>
</dbReference>
<evidence type="ECO:0000313" key="2">
    <source>
        <dbReference type="EMBL" id="EKJ74858.1"/>
    </source>
</evidence>
<evidence type="ECO:0000313" key="3">
    <source>
        <dbReference type="Proteomes" id="UP000007978"/>
    </source>
</evidence>
<name>K3VMJ0_FUSPC</name>
<dbReference type="GeneID" id="20363512"/>
<dbReference type="HOGENOM" id="CLU_2722363_0_0_1"/>
<proteinExistence type="predicted"/>
<accession>K3VMJ0</accession>